<organism evidence="5 6">
    <name type="scientific">Stephania cephalantha</name>
    <dbReference type="NCBI Taxonomy" id="152367"/>
    <lineage>
        <taxon>Eukaryota</taxon>
        <taxon>Viridiplantae</taxon>
        <taxon>Streptophyta</taxon>
        <taxon>Embryophyta</taxon>
        <taxon>Tracheophyta</taxon>
        <taxon>Spermatophyta</taxon>
        <taxon>Magnoliopsida</taxon>
        <taxon>Ranunculales</taxon>
        <taxon>Menispermaceae</taxon>
        <taxon>Menispermoideae</taxon>
        <taxon>Cissampelideae</taxon>
        <taxon>Stephania</taxon>
    </lineage>
</organism>
<protein>
    <recommendedName>
        <fullName evidence="7">(+)-neomenthol dehydrogenase</fullName>
    </recommendedName>
</protein>
<dbReference type="SUPFAM" id="SSF51735">
    <property type="entry name" value="NAD(P)-binding Rossmann-fold domains"/>
    <property type="match status" value="1"/>
</dbReference>
<evidence type="ECO:0000313" key="6">
    <source>
        <dbReference type="Proteomes" id="UP001419268"/>
    </source>
</evidence>
<dbReference type="PROSITE" id="PS00061">
    <property type="entry name" value="ADH_SHORT"/>
    <property type="match status" value="1"/>
</dbReference>
<dbReference type="AlphaFoldDB" id="A0AAP0JVU8"/>
<dbReference type="GO" id="GO:0016020">
    <property type="term" value="C:membrane"/>
    <property type="evidence" value="ECO:0007669"/>
    <property type="project" value="TreeGrafter"/>
</dbReference>
<dbReference type="Pfam" id="PF00106">
    <property type="entry name" value="adh_short"/>
    <property type="match status" value="2"/>
</dbReference>
<evidence type="ECO:0008006" key="7">
    <source>
        <dbReference type="Google" id="ProtNLM"/>
    </source>
</evidence>
<comment type="caution">
    <text evidence="5">The sequence shown here is derived from an EMBL/GenBank/DDBJ whole genome shotgun (WGS) entry which is preliminary data.</text>
</comment>
<dbReference type="FunFam" id="3.40.50.720:FF:000387">
    <property type="entry name" value="NAD(P)-binding Rossmann-fold superfamily protein"/>
    <property type="match status" value="1"/>
</dbReference>
<dbReference type="EMBL" id="JBBNAG010000004">
    <property type="protein sequence ID" value="KAK9141156.1"/>
    <property type="molecule type" value="Genomic_DNA"/>
</dbReference>
<dbReference type="GO" id="GO:0016491">
    <property type="term" value="F:oxidoreductase activity"/>
    <property type="evidence" value="ECO:0007669"/>
    <property type="project" value="UniProtKB-KW"/>
</dbReference>
<dbReference type="PRINTS" id="PR00080">
    <property type="entry name" value="SDRFAMILY"/>
</dbReference>
<dbReference type="PANTHER" id="PTHR43490:SF60">
    <property type="entry name" value="NAD(P)-BINDING ROSSMANN-FOLD SUPERFAMILY PROTEIN"/>
    <property type="match status" value="1"/>
</dbReference>
<dbReference type="PANTHER" id="PTHR43490">
    <property type="entry name" value="(+)-NEOMENTHOL DEHYDROGENASE"/>
    <property type="match status" value="1"/>
</dbReference>
<evidence type="ECO:0000256" key="3">
    <source>
        <dbReference type="ARBA" id="ARBA00023002"/>
    </source>
</evidence>
<gene>
    <name evidence="5" type="ORF">Scep_010837</name>
</gene>
<dbReference type="PRINTS" id="PR00081">
    <property type="entry name" value="GDHRDH"/>
</dbReference>
<evidence type="ECO:0000313" key="5">
    <source>
        <dbReference type="EMBL" id="KAK9141156.1"/>
    </source>
</evidence>
<dbReference type="Proteomes" id="UP001419268">
    <property type="component" value="Unassembled WGS sequence"/>
</dbReference>
<evidence type="ECO:0000256" key="2">
    <source>
        <dbReference type="ARBA" id="ARBA00022857"/>
    </source>
</evidence>
<reference evidence="5 6" key="1">
    <citation type="submission" date="2024-01" db="EMBL/GenBank/DDBJ databases">
        <title>Genome assemblies of Stephania.</title>
        <authorList>
            <person name="Yang L."/>
        </authorList>
    </citation>
    <scope>NUCLEOTIDE SEQUENCE [LARGE SCALE GENOMIC DNA]</scope>
    <source>
        <strain evidence="5">JXDWG</strain>
        <tissue evidence="5">Leaf</tissue>
    </source>
</reference>
<proteinExistence type="inferred from homology"/>
<keyword evidence="3" id="KW-0560">Oxidoreductase</keyword>
<keyword evidence="2" id="KW-0521">NADP</keyword>
<sequence>MTSKQELLVHLSSSTTSNRWWSSETVAVVTGANRGIGFALVKRLAELGLTVVLTCRDASRGEKAVESLRTQGHQQVHFHCLDMADPSSIYAFVSWLGEAFGGLDILVNNAAVSFNDIHENSVEHADVVIRTNYYGPKLLIQALLPLFRRSNSVSRILNISSRLGLLRKMSNSIMRERLEDEERLSEECIDFMIDRFLKDVKSGVWKEEGWPKVWTDYSVSKLALNAYSRLLAMNHEGNGLSVNCFCPGFTRTSMTGGKGNHSAEAAANIGAQIVLLPHDKLPNGKFFVGSNPFLYSKL</sequence>
<keyword evidence="6" id="KW-1185">Reference proteome</keyword>
<dbReference type="Gene3D" id="3.40.50.720">
    <property type="entry name" value="NAD(P)-binding Rossmann-like Domain"/>
    <property type="match status" value="1"/>
</dbReference>
<dbReference type="InterPro" id="IPR002347">
    <property type="entry name" value="SDR_fam"/>
</dbReference>
<evidence type="ECO:0000256" key="1">
    <source>
        <dbReference type="ARBA" id="ARBA00006484"/>
    </source>
</evidence>
<comment type="similarity">
    <text evidence="1 4">Belongs to the short-chain dehydrogenases/reductases (SDR) family.</text>
</comment>
<dbReference type="InterPro" id="IPR020904">
    <property type="entry name" value="Sc_DH/Rdtase_CS"/>
</dbReference>
<name>A0AAP0JVU8_9MAGN</name>
<dbReference type="InterPro" id="IPR036291">
    <property type="entry name" value="NAD(P)-bd_dom_sf"/>
</dbReference>
<evidence type="ECO:0000256" key="4">
    <source>
        <dbReference type="RuleBase" id="RU000363"/>
    </source>
</evidence>
<accession>A0AAP0JVU8</accession>